<evidence type="ECO:0000313" key="3">
    <source>
        <dbReference type="Proteomes" id="UP000662857"/>
    </source>
</evidence>
<dbReference type="PANTHER" id="PTHR43591">
    <property type="entry name" value="METHYLTRANSFERASE"/>
    <property type="match status" value="1"/>
</dbReference>
<protein>
    <submittedName>
        <fullName evidence="2">Class I SAM-dependent methyltransferase</fullName>
    </submittedName>
</protein>
<organism evidence="2 3">
    <name type="scientific">Natronosporangium hydrolyticum</name>
    <dbReference type="NCBI Taxonomy" id="2811111"/>
    <lineage>
        <taxon>Bacteria</taxon>
        <taxon>Bacillati</taxon>
        <taxon>Actinomycetota</taxon>
        <taxon>Actinomycetes</taxon>
        <taxon>Micromonosporales</taxon>
        <taxon>Micromonosporaceae</taxon>
        <taxon>Natronosporangium</taxon>
    </lineage>
</organism>
<evidence type="ECO:0000313" key="2">
    <source>
        <dbReference type="EMBL" id="QSB12992.1"/>
    </source>
</evidence>
<keyword evidence="3" id="KW-1185">Reference proteome</keyword>
<evidence type="ECO:0000259" key="1">
    <source>
        <dbReference type="Pfam" id="PF08241"/>
    </source>
</evidence>
<proteinExistence type="predicted"/>
<dbReference type="EMBL" id="CP070499">
    <property type="protein sequence ID" value="QSB12992.1"/>
    <property type="molecule type" value="Genomic_DNA"/>
</dbReference>
<dbReference type="SUPFAM" id="SSF53335">
    <property type="entry name" value="S-adenosyl-L-methionine-dependent methyltransferases"/>
    <property type="match status" value="1"/>
</dbReference>
<keyword evidence="2" id="KW-0808">Transferase</keyword>
<gene>
    <name evidence="2" type="ORF">JQS43_15145</name>
</gene>
<name>A0A895Y9Q3_9ACTN</name>
<keyword evidence="2" id="KW-0489">Methyltransferase</keyword>
<dbReference type="AlphaFoldDB" id="A0A895Y9Q3"/>
<accession>A0A895Y9Q3</accession>
<reference evidence="2" key="1">
    <citation type="submission" date="2021-02" db="EMBL/GenBank/DDBJ databases">
        <title>Natrosporangium hydrolyticum gen. nov., sp. nov, a haloalkaliphilic actinobacterium from a soda solonchak soil.</title>
        <authorList>
            <person name="Sorokin D.Y."/>
            <person name="Khijniak T.V."/>
            <person name="Zakharycheva A.P."/>
            <person name="Boueva O.V."/>
            <person name="Ariskina E.V."/>
            <person name="Hahnke R.L."/>
            <person name="Bunk B."/>
            <person name="Sproer C."/>
            <person name="Schumann P."/>
            <person name="Evtushenko L.I."/>
            <person name="Kublanov I.V."/>
        </authorList>
    </citation>
    <scope>NUCLEOTIDE SEQUENCE</scope>
    <source>
        <strain evidence="2">DSM 106523</strain>
    </source>
</reference>
<dbReference type="InterPro" id="IPR013216">
    <property type="entry name" value="Methyltransf_11"/>
</dbReference>
<dbReference type="KEGG" id="nhy:JQS43_15145"/>
<dbReference type="Pfam" id="PF08241">
    <property type="entry name" value="Methyltransf_11"/>
    <property type="match status" value="1"/>
</dbReference>
<dbReference type="GO" id="GO:0032259">
    <property type="term" value="P:methylation"/>
    <property type="evidence" value="ECO:0007669"/>
    <property type="project" value="UniProtKB-KW"/>
</dbReference>
<dbReference type="Proteomes" id="UP000662857">
    <property type="component" value="Chromosome"/>
</dbReference>
<dbReference type="Gene3D" id="3.40.50.150">
    <property type="entry name" value="Vaccinia Virus protein VP39"/>
    <property type="match status" value="1"/>
</dbReference>
<sequence>MTAAHYDSFAESYAAENESSLLNAYYERPAMIDLAGDVDGRRILDAGCGSGPLSAALRAKGAIMAGFDSSPAMVELARQRLGKDADLRVADLSQPLPFADGAFDDVVASLVLHYLPDWTAPLAELRRVLKPGGRLILSVNHPTIYKLVNPSADYFAVTEHSEEYTFNGQNAVLTFWHRPLHAMTDAFTAASFRLSVISEPPVSPDAPRELMPPHLNGRAAFLCFIFFVLEAS</sequence>
<dbReference type="GO" id="GO:0008757">
    <property type="term" value="F:S-adenosylmethionine-dependent methyltransferase activity"/>
    <property type="evidence" value="ECO:0007669"/>
    <property type="project" value="InterPro"/>
</dbReference>
<dbReference type="InterPro" id="IPR029063">
    <property type="entry name" value="SAM-dependent_MTases_sf"/>
</dbReference>
<feature type="domain" description="Methyltransferase type 11" evidence="1">
    <location>
        <begin position="44"/>
        <end position="137"/>
    </location>
</feature>
<dbReference type="CDD" id="cd02440">
    <property type="entry name" value="AdoMet_MTases"/>
    <property type="match status" value="1"/>
</dbReference>